<name>A0A915MFU5_MELJA</name>
<dbReference type="Proteomes" id="UP000887561">
    <property type="component" value="Unplaced"/>
</dbReference>
<dbReference type="GO" id="GO:0000184">
    <property type="term" value="P:nuclear-transcribed mRNA catabolic process, nonsense-mediated decay"/>
    <property type="evidence" value="ECO:0007669"/>
    <property type="project" value="TreeGrafter"/>
</dbReference>
<accession>A0A915MFU5</accession>
<sequence length="328" mass="37609">AKFLAELEENKLNKQQGNPNNVLKRGGGLIDISQKQKINLTDKSAITTLTEPERPIEHFFNKLRAVFAENDIAKERVADRRRWPPKLVMRVLHELIDETPRDILAKEIWMHSATSAAWWERTHNFARLGDRHLDNVLINLDTGQVVHVDWNVCFGKGKHLRVPEIVEFRLTGNIVHALGPTKVEGIFRLSCERVLEMLREDKQSASTTRKTHEEMASEVINRIEQKLLGYELIYNRSNVHSKDMEGINNNNIMASGMLRLPKVNTGEENTNDEGEELNEEDLSKAKDLKKEPTPSSEWKESEQLSVSEQVDLLINESTDLSNLALMYE</sequence>
<feature type="domain" description="FATC" evidence="3">
    <location>
        <begin position="302"/>
        <end position="328"/>
    </location>
</feature>
<dbReference type="GO" id="GO:0005634">
    <property type="term" value="C:nucleus"/>
    <property type="evidence" value="ECO:0007669"/>
    <property type="project" value="TreeGrafter"/>
</dbReference>
<evidence type="ECO:0000313" key="4">
    <source>
        <dbReference type="Proteomes" id="UP000887561"/>
    </source>
</evidence>
<dbReference type="AlphaFoldDB" id="A0A915MFU5"/>
<evidence type="ECO:0000256" key="1">
    <source>
        <dbReference type="SAM" id="MobiDB-lite"/>
    </source>
</evidence>
<dbReference type="InterPro" id="IPR036940">
    <property type="entry name" value="PI3/4_kinase_cat_sf"/>
</dbReference>
<dbReference type="PROSITE" id="PS51190">
    <property type="entry name" value="FATC"/>
    <property type="match status" value="1"/>
</dbReference>
<feature type="compositionally biased region" description="Basic and acidic residues" evidence="1">
    <location>
        <begin position="281"/>
        <end position="302"/>
    </location>
</feature>
<dbReference type="Pfam" id="PF00454">
    <property type="entry name" value="PI3_PI4_kinase"/>
    <property type="match status" value="1"/>
</dbReference>
<feature type="compositionally biased region" description="Acidic residues" evidence="1">
    <location>
        <begin position="269"/>
        <end position="280"/>
    </location>
</feature>
<dbReference type="InterPro" id="IPR011009">
    <property type="entry name" value="Kinase-like_dom_sf"/>
</dbReference>
<reference evidence="5" key="1">
    <citation type="submission" date="2022-11" db="UniProtKB">
        <authorList>
            <consortium name="WormBaseParasite"/>
        </authorList>
    </citation>
    <scope>IDENTIFICATION</scope>
</reference>
<dbReference type="InterPro" id="IPR050517">
    <property type="entry name" value="DDR_Repair_Kinase"/>
</dbReference>
<proteinExistence type="predicted"/>
<keyword evidence="4" id="KW-1185">Reference proteome</keyword>
<dbReference type="Pfam" id="PF02260">
    <property type="entry name" value="FATC"/>
    <property type="match status" value="1"/>
</dbReference>
<dbReference type="InterPro" id="IPR000403">
    <property type="entry name" value="PI3/4_kinase_cat_dom"/>
</dbReference>
<protein>
    <submittedName>
        <fullName evidence="5">Non-specific serine/threonine protein kinase</fullName>
    </submittedName>
</protein>
<evidence type="ECO:0000259" key="3">
    <source>
        <dbReference type="PROSITE" id="PS51190"/>
    </source>
</evidence>
<feature type="domain" description="PI3K/PI4K catalytic" evidence="2">
    <location>
        <begin position="1"/>
        <end position="264"/>
    </location>
</feature>
<organism evidence="4 5">
    <name type="scientific">Meloidogyne javanica</name>
    <name type="common">Root-knot nematode worm</name>
    <dbReference type="NCBI Taxonomy" id="6303"/>
    <lineage>
        <taxon>Eukaryota</taxon>
        <taxon>Metazoa</taxon>
        <taxon>Ecdysozoa</taxon>
        <taxon>Nematoda</taxon>
        <taxon>Chromadorea</taxon>
        <taxon>Rhabditida</taxon>
        <taxon>Tylenchina</taxon>
        <taxon>Tylenchomorpha</taxon>
        <taxon>Tylenchoidea</taxon>
        <taxon>Meloidogynidae</taxon>
        <taxon>Meloidogyninae</taxon>
        <taxon>Meloidogyne</taxon>
        <taxon>Meloidogyne incognita group</taxon>
    </lineage>
</organism>
<feature type="region of interest" description="Disordered" evidence="1">
    <location>
        <begin position="263"/>
        <end position="306"/>
    </location>
</feature>
<dbReference type="PANTHER" id="PTHR11139">
    <property type="entry name" value="ATAXIA TELANGIECTASIA MUTATED ATM -RELATED"/>
    <property type="match status" value="1"/>
</dbReference>
<dbReference type="InterPro" id="IPR003152">
    <property type="entry name" value="FATC_dom"/>
</dbReference>
<dbReference type="PROSITE" id="PS50290">
    <property type="entry name" value="PI3_4_KINASE_3"/>
    <property type="match status" value="1"/>
</dbReference>
<dbReference type="SMART" id="SM00146">
    <property type="entry name" value="PI3Kc"/>
    <property type="match status" value="1"/>
</dbReference>
<evidence type="ECO:0000259" key="2">
    <source>
        <dbReference type="PROSITE" id="PS50290"/>
    </source>
</evidence>
<dbReference type="GO" id="GO:0004674">
    <property type="term" value="F:protein serine/threonine kinase activity"/>
    <property type="evidence" value="ECO:0007669"/>
    <property type="project" value="TreeGrafter"/>
</dbReference>
<evidence type="ECO:0000313" key="5">
    <source>
        <dbReference type="WBParaSite" id="scaffold35663_cov294.g22572"/>
    </source>
</evidence>
<dbReference type="WBParaSite" id="scaffold35663_cov294.g22572">
    <property type="protein sequence ID" value="scaffold35663_cov294.g22572"/>
    <property type="gene ID" value="scaffold35663_cov294.g22572"/>
</dbReference>
<dbReference type="PANTHER" id="PTHR11139:SF71">
    <property type="entry name" value="SERINE_THREONINE-PROTEIN KINASE SMG1"/>
    <property type="match status" value="1"/>
</dbReference>
<dbReference type="SUPFAM" id="SSF56112">
    <property type="entry name" value="Protein kinase-like (PK-like)"/>
    <property type="match status" value="1"/>
</dbReference>
<dbReference type="Gene3D" id="1.10.1070.11">
    <property type="entry name" value="Phosphatidylinositol 3-/4-kinase, catalytic domain"/>
    <property type="match status" value="1"/>
</dbReference>